<accession>A0A2P5CAG7</accession>
<protein>
    <submittedName>
        <fullName evidence="2">Uncharacterized protein</fullName>
    </submittedName>
</protein>
<reference evidence="3" key="1">
    <citation type="submission" date="2016-06" db="EMBL/GenBank/DDBJ databases">
        <title>Parallel loss of symbiosis genes in relatives of nitrogen-fixing non-legume Parasponia.</title>
        <authorList>
            <person name="Van Velzen R."/>
            <person name="Holmer R."/>
            <person name="Bu F."/>
            <person name="Rutten L."/>
            <person name="Van Zeijl A."/>
            <person name="Liu W."/>
            <person name="Santuari L."/>
            <person name="Cao Q."/>
            <person name="Sharma T."/>
            <person name="Shen D."/>
            <person name="Roswanjaya Y."/>
            <person name="Wardhani T."/>
            <person name="Kalhor M.S."/>
            <person name="Jansen J."/>
            <person name="Van den Hoogen J."/>
            <person name="Gungor B."/>
            <person name="Hartog M."/>
            <person name="Hontelez J."/>
            <person name="Verver J."/>
            <person name="Yang W.-C."/>
            <person name="Schijlen E."/>
            <person name="Repin R."/>
            <person name="Schilthuizen M."/>
            <person name="Schranz E."/>
            <person name="Heidstra R."/>
            <person name="Miyata K."/>
            <person name="Fedorova E."/>
            <person name="Kohlen W."/>
            <person name="Bisseling T."/>
            <person name="Smit S."/>
            <person name="Geurts R."/>
        </authorList>
    </citation>
    <scope>NUCLEOTIDE SEQUENCE [LARGE SCALE GENOMIC DNA]</scope>
    <source>
        <strain evidence="3">cv. WU1-14</strain>
    </source>
</reference>
<evidence type="ECO:0000313" key="3">
    <source>
        <dbReference type="Proteomes" id="UP000237105"/>
    </source>
</evidence>
<dbReference type="AlphaFoldDB" id="A0A2P5CAG7"/>
<organism evidence="2 3">
    <name type="scientific">Parasponia andersonii</name>
    <name type="common">Sponia andersonii</name>
    <dbReference type="NCBI Taxonomy" id="3476"/>
    <lineage>
        <taxon>Eukaryota</taxon>
        <taxon>Viridiplantae</taxon>
        <taxon>Streptophyta</taxon>
        <taxon>Embryophyta</taxon>
        <taxon>Tracheophyta</taxon>
        <taxon>Spermatophyta</taxon>
        <taxon>Magnoliopsida</taxon>
        <taxon>eudicotyledons</taxon>
        <taxon>Gunneridae</taxon>
        <taxon>Pentapetalae</taxon>
        <taxon>rosids</taxon>
        <taxon>fabids</taxon>
        <taxon>Rosales</taxon>
        <taxon>Cannabaceae</taxon>
        <taxon>Parasponia</taxon>
    </lineage>
</organism>
<proteinExistence type="predicted"/>
<evidence type="ECO:0000256" key="1">
    <source>
        <dbReference type="SAM" id="MobiDB-lite"/>
    </source>
</evidence>
<dbReference type="OrthoDB" id="10452070at2759"/>
<name>A0A2P5CAG7_PARAD</name>
<feature type="region of interest" description="Disordered" evidence="1">
    <location>
        <begin position="66"/>
        <end position="85"/>
    </location>
</feature>
<dbReference type="EMBL" id="JXTB01000153">
    <property type="protein sequence ID" value="PON58038.1"/>
    <property type="molecule type" value="Genomic_DNA"/>
</dbReference>
<evidence type="ECO:0000313" key="2">
    <source>
        <dbReference type="EMBL" id="PON58038.1"/>
    </source>
</evidence>
<comment type="caution">
    <text evidence="2">The sequence shown here is derived from an EMBL/GenBank/DDBJ whole genome shotgun (WGS) entry which is preliminary data.</text>
</comment>
<sequence length="85" mass="9446">MRTKEPAIEGKNEIKTKEVVAKVTNLKQFLTIQGVPRGDKPNLIAFESPDFHFFFTRALHLSISDSSQKLITGGDPGQKLRPSPP</sequence>
<keyword evidence="3" id="KW-1185">Reference proteome</keyword>
<gene>
    <name evidence="2" type="ORF">PanWU01x14_169690</name>
</gene>
<dbReference type="Proteomes" id="UP000237105">
    <property type="component" value="Unassembled WGS sequence"/>
</dbReference>